<organism evidence="2 3">
    <name type="scientific">Roseicitreum antarcticum</name>
    <dbReference type="NCBI Taxonomy" id="564137"/>
    <lineage>
        <taxon>Bacteria</taxon>
        <taxon>Pseudomonadati</taxon>
        <taxon>Pseudomonadota</taxon>
        <taxon>Alphaproteobacteria</taxon>
        <taxon>Rhodobacterales</taxon>
        <taxon>Paracoccaceae</taxon>
        <taxon>Roseicitreum</taxon>
    </lineage>
</organism>
<dbReference type="CDD" id="cd00757">
    <property type="entry name" value="ThiF_MoeB_HesA_family"/>
    <property type="match status" value="1"/>
</dbReference>
<dbReference type="InterPro" id="IPR001763">
    <property type="entry name" value="Rhodanese-like_dom"/>
</dbReference>
<dbReference type="STRING" id="564137.SAMN04488238_10557"/>
<keyword evidence="2" id="KW-0548">Nucleotidyltransferase</keyword>
<dbReference type="InterPro" id="IPR000594">
    <property type="entry name" value="ThiF_NAD_FAD-bd"/>
</dbReference>
<protein>
    <submittedName>
        <fullName evidence="2">Molybdopterin or thiamine biosynthesis adenylyltransferase</fullName>
    </submittedName>
</protein>
<dbReference type="RefSeq" id="WP_092888419.1">
    <property type="nucleotide sequence ID" value="NZ_CP061502.1"/>
</dbReference>
<dbReference type="InterPro" id="IPR036873">
    <property type="entry name" value="Rhodanese-like_dom_sf"/>
</dbReference>
<dbReference type="EMBL" id="FNOM01000005">
    <property type="protein sequence ID" value="SDX06190.1"/>
    <property type="molecule type" value="Genomic_DNA"/>
</dbReference>
<dbReference type="OrthoDB" id="9804286at2"/>
<dbReference type="SUPFAM" id="SSF69572">
    <property type="entry name" value="Activating enzymes of the ubiquitin-like proteins"/>
    <property type="match status" value="1"/>
</dbReference>
<feature type="domain" description="Rhodanese" evidence="1">
    <location>
        <begin position="264"/>
        <end position="303"/>
    </location>
</feature>
<dbReference type="GO" id="GO:0016779">
    <property type="term" value="F:nucleotidyltransferase activity"/>
    <property type="evidence" value="ECO:0007669"/>
    <property type="project" value="UniProtKB-KW"/>
</dbReference>
<proteinExistence type="predicted"/>
<keyword evidence="2" id="KW-0808">Transferase</keyword>
<dbReference type="PANTHER" id="PTHR10953:SF102">
    <property type="entry name" value="ADENYLYLTRANSFERASE AND SULFURTRANSFERASE MOCS3"/>
    <property type="match status" value="1"/>
</dbReference>
<dbReference type="PANTHER" id="PTHR10953">
    <property type="entry name" value="UBIQUITIN-ACTIVATING ENZYME E1"/>
    <property type="match status" value="1"/>
</dbReference>
<dbReference type="PROSITE" id="PS50206">
    <property type="entry name" value="RHODANESE_3"/>
    <property type="match status" value="1"/>
</dbReference>
<evidence type="ECO:0000313" key="3">
    <source>
        <dbReference type="Proteomes" id="UP000198539"/>
    </source>
</evidence>
<dbReference type="GO" id="GO:0008146">
    <property type="term" value="F:sulfotransferase activity"/>
    <property type="evidence" value="ECO:0007669"/>
    <property type="project" value="TreeGrafter"/>
</dbReference>
<keyword evidence="3" id="KW-1185">Reference proteome</keyword>
<reference evidence="2 3" key="1">
    <citation type="submission" date="2016-10" db="EMBL/GenBank/DDBJ databases">
        <authorList>
            <person name="de Groot N.N."/>
        </authorList>
    </citation>
    <scope>NUCLEOTIDE SEQUENCE [LARGE SCALE GENOMIC DNA]</scope>
    <source>
        <strain evidence="2 3">CGMCC 1.8894</strain>
    </source>
</reference>
<evidence type="ECO:0000313" key="2">
    <source>
        <dbReference type="EMBL" id="SDX06190.1"/>
    </source>
</evidence>
<dbReference type="CDD" id="cd00158">
    <property type="entry name" value="RHOD"/>
    <property type="match status" value="1"/>
</dbReference>
<dbReference type="Proteomes" id="UP000198539">
    <property type="component" value="Unassembled WGS sequence"/>
</dbReference>
<dbReference type="Gene3D" id="3.40.50.720">
    <property type="entry name" value="NAD(P)-binding Rossmann-like Domain"/>
    <property type="match status" value="1"/>
</dbReference>
<evidence type="ECO:0000259" key="1">
    <source>
        <dbReference type="PROSITE" id="PS50206"/>
    </source>
</evidence>
<dbReference type="GO" id="GO:0004792">
    <property type="term" value="F:thiosulfate-cyanide sulfurtransferase activity"/>
    <property type="evidence" value="ECO:0007669"/>
    <property type="project" value="TreeGrafter"/>
</dbReference>
<dbReference type="GO" id="GO:0005829">
    <property type="term" value="C:cytosol"/>
    <property type="evidence" value="ECO:0007669"/>
    <property type="project" value="TreeGrafter"/>
</dbReference>
<gene>
    <name evidence="2" type="ORF">SAMN04488238_10557</name>
</gene>
<sequence>MSRYTRQSLLPEVGDLGQDRIGRAHVLVVGAGGLGVPVLQYLAGAGVGQITLVDGDRVEVSNLHRQPIYRMDQTGQPKVQAAADAIAALNPLVRLHLRDEWLDPANAPALVAAADVVLDCADTFAASLTLSDTCAALGRPLITASALALAGYVAGCCGGAPSLRAIFPDLPARAATCATAGVMGPVVGAVGALQAQMALSVVLGLTPSPLGQLIRLDAGNWRMAGFRFDGAPEPDRPLPFIARSQTEAQDLLIDLRTEAAPFSPSARHIPPEEITRLTPPPDARVVLACRTGLRAHNAGQVLQGHWPGRIALLALND</sequence>
<dbReference type="AlphaFoldDB" id="A0A1H2YM90"/>
<dbReference type="InterPro" id="IPR045886">
    <property type="entry name" value="ThiF/MoeB/HesA"/>
</dbReference>
<dbReference type="InterPro" id="IPR035985">
    <property type="entry name" value="Ubiquitin-activating_enz"/>
</dbReference>
<dbReference type="Pfam" id="PF00899">
    <property type="entry name" value="ThiF"/>
    <property type="match status" value="1"/>
</dbReference>
<name>A0A1H2YM90_9RHOB</name>
<dbReference type="SUPFAM" id="SSF52821">
    <property type="entry name" value="Rhodanese/Cell cycle control phosphatase"/>
    <property type="match status" value="1"/>
</dbReference>
<dbReference type="GO" id="GO:0008641">
    <property type="term" value="F:ubiquitin-like modifier activating enzyme activity"/>
    <property type="evidence" value="ECO:0007669"/>
    <property type="project" value="InterPro"/>
</dbReference>
<accession>A0A1H2YM90</accession>